<dbReference type="GO" id="GO:0016020">
    <property type="term" value="C:membrane"/>
    <property type="evidence" value="ECO:0007669"/>
    <property type="project" value="UniProtKB-SubCell"/>
</dbReference>
<evidence type="ECO:0000256" key="3">
    <source>
        <dbReference type="ARBA" id="ARBA00022989"/>
    </source>
</evidence>
<evidence type="ECO:0000313" key="8">
    <source>
        <dbReference type="EMBL" id="KAE8265881.1"/>
    </source>
</evidence>
<reference evidence="8" key="2">
    <citation type="journal article" date="2019" name="IMA Fungus">
        <title>Genome sequencing and comparison of five Tilletia species to identify candidate genes for the detection of regulated species infecting wheat.</title>
        <authorList>
            <person name="Nguyen H.D.T."/>
            <person name="Sultana T."/>
            <person name="Kesanakurti P."/>
            <person name="Hambleton S."/>
        </authorList>
    </citation>
    <scope>NUCLEOTIDE SEQUENCE</scope>
    <source>
        <strain evidence="8">DAOMC 236422</strain>
    </source>
</reference>
<accession>A0A8X7N525</accession>
<feature type="compositionally biased region" description="Polar residues" evidence="5">
    <location>
        <begin position="680"/>
        <end position="691"/>
    </location>
</feature>
<keyword evidence="9" id="KW-1185">Reference proteome</keyword>
<sequence length="760" mass="79292">MSPNSRFTTLIKAAAVFCLVASVSAVSPAQPALESRQNDYGYGNTDGQGSIEVNTPTSPLATCASTALRWQWSGDVTASNTVAIYLQNVAEYSFSARDSVLPFEILEANAGRSNKRMHKVRRGLGGDPVPASNHMLHARAGVRMLASGVSLINQVWVWSKVDVRPGLYRVFVVLQGTNQQAVYGSSTIFSILPGADTTCLGSGSSMAVTTADPTWALVPVSSTTSTPAAPVSSAAPSQTATVSTPAPLTAATSTSMNVAVPATTNTTGSSANSTSFGAGSSSHSSGLHGPIIAAVIILPLAALIAIGMGAMHIMKKRREENASPYVHTISSSDALGGAGAGSTGAWADRFLARANSRGMDGNIQEKSDENRASVFSDVYGGMGEAAAENKADAESAHQRGFSQESMGYGRRSMAEVSLADTPYLHCQSVTPNLNTAFSGRPSMTSLRSMPISSPMPLIVEDRPIGRSFDLSRSTFAAQQTVLSPTESEGAFSAGGWNAMVGKADVEGAHPLSKDEVDVLAASSSASQLHFNRPLPLPTRLETIPGSMGSESIQSDGAGDRLPLTLMTELAGQGSPEMPYPDTPRPYSIKNVSSGEHERQGSGAQESYPPRSASSMSGMYAGEGGAYATVQRSASNGSTFTVRRKPVPVPVIATAAAPTNAPMTPKTEGPFSDVNAVPDSPSFQTPAQQQPRTLEKDQFPETPENAAPATPVVQEEEPVEALASSSGSVAIEEAEVAPVMEKKQYKLSVDLSMDPLRFSGF</sequence>
<feature type="transmembrane region" description="Helical" evidence="6">
    <location>
        <begin position="291"/>
        <end position="311"/>
    </location>
</feature>
<dbReference type="Proteomes" id="UP000078113">
    <property type="component" value="Unassembled WGS sequence"/>
</dbReference>
<comment type="subcellular location">
    <subcellularLocation>
        <location evidence="1">Membrane</location>
        <topology evidence="1">Single-pass membrane protein</topology>
    </subcellularLocation>
</comment>
<feature type="chain" id="PRO_5036470580" description="Transmembrane protein" evidence="7">
    <location>
        <begin position="26"/>
        <end position="760"/>
    </location>
</feature>
<gene>
    <name evidence="8" type="ORF">A4X09_0g6469</name>
</gene>
<dbReference type="AlphaFoldDB" id="A0A8X7N525"/>
<feature type="region of interest" description="Disordered" evidence="5">
    <location>
        <begin position="529"/>
        <end position="558"/>
    </location>
</feature>
<feature type="region of interest" description="Disordered" evidence="5">
    <location>
        <begin position="658"/>
        <end position="727"/>
    </location>
</feature>
<dbReference type="PANTHER" id="PTHR15549">
    <property type="entry name" value="PAIRED IMMUNOGLOBULIN-LIKE TYPE 2 RECEPTOR"/>
    <property type="match status" value="1"/>
</dbReference>
<keyword evidence="4 6" id="KW-0472">Membrane</keyword>
<dbReference type="EMBL" id="LWDG02000418">
    <property type="protein sequence ID" value="KAE8265881.1"/>
    <property type="molecule type" value="Genomic_DNA"/>
</dbReference>
<evidence type="ECO:0000313" key="9">
    <source>
        <dbReference type="Proteomes" id="UP000078113"/>
    </source>
</evidence>
<comment type="caution">
    <text evidence="8">The sequence shown here is derived from an EMBL/GenBank/DDBJ whole genome shotgun (WGS) entry which is preliminary data.</text>
</comment>
<feature type="region of interest" description="Disordered" evidence="5">
    <location>
        <begin position="570"/>
        <end position="616"/>
    </location>
</feature>
<evidence type="ECO:0000256" key="2">
    <source>
        <dbReference type="ARBA" id="ARBA00022692"/>
    </source>
</evidence>
<dbReference type="InterPro" id="IPR051694">
    <property type="entry name" value="Immunoregulatory_rcpt-like"/>
</dbReference>
<evidence type="ECO:0000256" key="6">
    <source>
        <dbReference type="SAM" id="Phobius"/>
    </source>
</evidence>
<organism evidence="8 9">
    <name type="scientific">Tilletia walkeri</name>
    <dbReference type="NCBI Taxonomy" id="117179"/>
    <lineage>
        <taxon>Eukaryota</taxon>
        <taxon>Fungi</taxon>
        <taxon>Dikarya</taxon>
        <taxon>Basidiomycota</taxon>
        <taxon>Ustilaginomycotina</taxon>
        <taxon>Exobasidiomycetes</taxon>
        <taxon>Tilletiales</taxon>
        <taxon>Tilletiaceae</taxon>
        <taxon>Tilletia</taxon>
    </lineage>
</organism>
<dbReference type="GO" id="GO:0071944">
    <property type="term" value="C:cell periphery"/>
    <property type="evidence" value="ECO:0007669"/>
    <property type="project" value="UniProtKB-ARBA"/>
</dbReference>
<evidence type="ECO:0000256" key="4">
    <source>
        <dbReference type="ARBA" id="ARBA00023136"/>
    </source>
</evidence>
<keyword evidence="7" id="KW-0732">Signal</keyword>
<evidence type="ECO:0000256" key="1">
    <source>
        <dbReference type="ARBA" id="ARBA00004167"/>
    </source>
</evidence>
<evidence type="ECO:0008006" key="10">
    <source>
        <dbReference type="Google" id="ProtNLM"/>
    </source>
</evidence>
<proteinExistence type="predicted"/>
<evidence type="ECO:0000256" key="7">
    <source>
        <dbReference type="SAM" id="SignalP"/>
    </source>
</evidence>
<reference evidence="8" key="1">
    <citation type="submission" date="2016-04" db="EMBL/GenBank/DDBJ databases">
        <authorList>
            <person name="Nguyen H.D."/>
            <person name="Samba Siva P."/>
            <person name="Cullis J."/>
            <person name="Levesque C.A."/>
            <person name="Hambleton S."/>
        </authorList>
    </citation>
    <scope>NUCLEOTIDE SEQUENCE</scope>
    <source>
        <strain evidence="8">DAOMC 236422</strain>
    </source>
</reference>
<keyword evidence="3 6" id="KW-1133">Transmembrane helix</keyword>
<feature type="signal peptide" evidence="7">
    <location>
        <begin position="1"/>
        <end position="25"/>
    </location>
</feature>
<evidence type="ECO:0000256" key="5">
    <source>
        <dbReference type="SAM" id="MobiDB-lite"/>
    </source>
</evidence>
<protein>
    <recommendedName>
        <fullName evidence="10">Transmembrane protein</fullName>
    </recommendedName>
</protein>
<feature type="compositionally biased region" description="Low complexity" evidence="5">
    <location>
        <begin position="699"/>
        <end position="710"/>
    </location>
</feature>
<name>A0A8X7N525_9BASI</name>
<keyword evidence="2 6" id="KW-0812">Transmembrane</keyword>